<evidence type="ECO:0000256" key="12">
    <source>
        <dbReference type="PIRNR" id="PIRNR036313"/>
    </source>
</evidence>
<dbReference type="SMART" id="SM00104">
    <property type="entry name" value="ANATO"/>
    <property type="match status" value="3"/>
</dbReference>
<dbReference type="InterPro" id="IPR049883">
    <property type="entry name" value="NOTCH1_EGF-like"/>
</dbReference>
<dbReference type="PANTHER" id="PTHR24034:SF97">
    <property type="entry name" value="FIBULIN-1"/>
    <property type="match status" value="1"/>
</dbReference>
<dbReference type="SMART" id="SM00181">
    <property type="entry name" value="EGF"/>
    <property type="match status" value="9"/>
</dbReference>
<evidence type="ECO:0000256" key="13">
    <source>
        <dbReference type="PROSITE-ProRule" id="PRU00076"/>
    </source>
</evidence>
<dbReference type="PIRSF" id="PIRSF036313">
    <property type="entry name" value="Fibulin-1"/>
    <property type="match status" value="1"/>
</dbReference>
<dbReference type="InterPro" id="IPR001881">
    <property type="entry name" value="EGF-like_Ca-bd_dom"/>
</dbReference>
<evidence type="ECO:0000259" key="15">
    <source>
        <dbReference type="PROSITE" id="PS50026"/>
    </source>
</evidence>
<dbReference type="FunFam" id="2.10.25.10:FF:001228">
    <property type="entry name" value="Fibulin 1"/>
    <property type="match status" value="1"/>
</dbReference>
<dbReference type="InterPro" id="IPR000152">
    <property type="entry name" value="EGF-type_Asp/Asn_hydroxyl_site"/>
</dbReference>
<dbReference type="PROSITE" id="PS01187">
    <property type="entry name" value="EGF_CA"/>
    <property type="match status" value="4"/>
</dbReference>
<dbReference type="PROSITE" id="PS01178">
    <property type="entry name" value="ANAPHYLATOXIN_2"/>
    <property type="match status" value="1"/>
</dbReference>
<evidence type="ECO:0000256" key="1">
    <source>
        <dbReference type="ARBA" id="ARBA00004498"/>
    </source>
</evidence>
<proteinExistence type="inferred from homology"/>
<keyword evidence="9" id="KW-1015">Disulfide bond</keyword>
<reference evidence="16" key="2">
    <citation type="submission" date="2020-02" db="EMBL/GenBank/DDBJ databases">
        <title>Esox lucius (northern pike) genome, fEsoLuc1, primary haplotype.</title>
        <authorList>
            <person name="Myers G."/>
            <person name="Karagic N."/>
            <person name="Meyer A."/>
            <person name="Pippel M."/>
            <person name="Reichard M."/>
            <person name="Winkler S."/>
            <person name="Tracey A."/>
            <person name="Sims Y."/>
            <person name="Howe K."/>
            <person name="Rhie A."/>
            <person name="Formenti G."/>
            <person name="Durbin R."/>
            <person name="Fedrigo O."/>
            <person name="Jarvis E.D."/>
        </authorList>
    </citation>
    <scope>NUCLEOTIDE SEQUENCE [LARGE SCALE GENOMIC DNA]</scope>
</reference>
<dbReference type="GeneTree" id="ENSGT00940000156642"/>
<dbReference type="InterPro" id="IPR000020">
    <property type="entry name" value="Anaphylatoxin/fibulin"/>
</dbReference>
<dbReference type="SMART" id="SM00179">
    <property type="entry name" value="EGF_CA"/>
    <property type="match status" value="8"/>
</dbReference>
<dbReference type="Bgee" id="ENSELUG00000008077">
    <property type="expression patterns" value="Expressed in ovary and 14 other cell types or tissues"/>
</dbReference>
<comment type="caution">
    <text evidence="13">Lacks conserved residue(s) required for the propagation of feature annotation.</text>
</comment>
<evidence type="ECO:0000256" key="6">
    <source>
        <dbReference type="ARBA" id="ARBA00022536"/>
    </source>
</evidence>
<name>A0A6Q2ZG69_ESOLU</name>
<organism evidence="16 17">
    <name type="scientific">Esox lucius</name>
    <name type="common">Northern pike</name>
    <dbReference type="NCBI Taxonomy" id="8010"/>
    <lineage>
        <taxon>Eukaryota</taxon>
        <taxon>Metazoa</taxon>
        <taxon>Chordata</taxon>
        <taxon>Craniata</taxon>
        <taxon>Vertebrata</taxon>
        <taxon>Euteleostomi</taxon>
        <taxon>Actinopterygii</taxon>
        <taxon>Neopterygii</taxon>
        <taxon>Teleostei</taxon>
        <taxon>Protacanthopterygii</taxon>
        <taxon>Esociformes</taxon>
        <taxon>Esocidae</taxon>
        <taxon>Esox</taxon>
    </lineage>
</organism>
<comment type="similarity">
    <text evidence="2 12">Belongs to the fibulin family.</text>
</comment>
<dbReference type="Pfam" id="PF22914">
    <property type="entry name" value="Fibulin_C"/>
    <property type="match status" value="1"/>
</dbReference>
<comment type="subunit">
    <text evidence="12">Homomultimerizes and interacts with various extracellular matrix components.</text>
</comment>
<reference evidence="17" key="1">
    <citation type="journal article" date="2014" name="PLoS ONE">
        <title>The genome and linkage map of the northern pike (Esox lucius): conserved synteny revealed between the salmonid sister group and the Neoteleostei.</title>
        <authorList>
            <person name="Rondeau E.B."/>
            <person name="Minkley D.R."/>
            <person name="Leong J.S."/>
            <person name="Messmer A.M."/>
            <person name="Jantzen J.R."/>
            <person name="von Schalburg K.R."/>
            <person name="Lemon C."/>
            <person name="Bird N.H."/>
            <person name="Koop B.F."/>
        </authorList>
    </citation>
    <scope>NUCLEOTIDE SEQUENCE</scope>
</reference>
<dbReference type="FunFam" id="2.10.25.10:FF:000104">
    <property type="entry name" value="Fibulin-1"/>
    <property type="match status" value="1"/>
</dbReference>
<feature type="domain" description="EGF-like" evidence="15">
    <location>
        <begin position="467"/>
        <end position="506"/>
    </location>
</feature>
<reference evidence="16" key="4">
    <citation type="submission" date="2025-09" db="UniProtKB">
        <authorList>
            <consortium name="Ensembl"/>
        </authorList>
    </citation>
    <scope>IDENTIFICATION</scope>
</reference>
<dbReference type="FunFam" id="2.10.25.10:FF:000139">
    <property type="entry name" value="Fibulin-1"/>
    <property type="match status" value="1"/>
</dbReference>
<dbReference type="InterPro" id="IPR000742">
    <property type="entry name" value="EGF"/>
</dbReference>
<dbReference type="InterPro" id="IPR055088">
    <property type="entry name" value="Fibulin_C"/>
</dbReference>
<comment type="function">
    <text evidence="11 12">Incorporated into fibronectin-containing matrix fibers. May play a role in cell adhesion and migration along protein fibers within the extracellular matrix (ECM). Could be important for certain developmental processes and contribute to the supramolecular organization of ECM architecture, in particular to those of basement membranes.</text>
</comment>
<evidence type="ECO:0000256" key="10">
    <source>
        <dbReference type="ARBA" id="ARBA00023180"/>
    </source>
</evidence>
<dbReference type="InterPro" id="IPR009030">
    <property type="entry name" value="Growth_fac_rcpt_cys_sf"/>
</dbReference>
<evidence type="ECO:0000256" key="2">
    <source>
        <dbReference type="ARBA" id="ARBA00006127"/>
    </source>
</evidence>
<gene>
    <name evidence="16" type="primary">FBLN1</name>
</gene>
<dbReference type="SUPFAM" id="SSF57196">
    <property type="entry name" value="EGF/Laminin"/>
    <property type="match status" value="1"/>
</dbReference>
<dbReference type="PROSITE" id="PS01186">
    <property type="entry name" value="EGF_2"/>
    <property type="match status" value="2"/>
</dbReference>
<feature type="domain" description="Anaphylatoxin-like" evidence="14">
    <location>
        <begin position="63"/>
        <end position="97"/>
    </location>
</feature>
<dbReference type="CDD" id="cd00054">
    <property type="entry name" value="EGF_CA"/>
    <property type="match status" value="5"/>
</dbReference>
<feature type="domain" description="EGF-like" evidence="15">
    <location>
        <begin position="507"/>
        <end position="550"/>
    </location>
</feature>
<dbReference type="PROSITE" id="PS01177">
    <property type="entry name" value="ANAPHYLATOXIN_1"/>
    <property type="match status" value="2"/>
</dbReference>
<dbReference type="Pfam" id="PF12662">
    <property type="entry name" value="cEGF"/>
    <property type="match status" value="1"/>
</dbReference>
<evidence type="ECO:0000256" key="7">
    <source>
        <dbReference type="ARBA" id="ARBA00022737"/>
    </source>
</evidence>
<protein>
    <recommendedName>
        <fullName evidence="3 12">Fibulin-1</fullName>
    </recommendedName>
</protein>
<dbReference type="GO" id="GO:0005576">
    <property type="term" value="C:extracellular region"/>
    <property type="evidence" value="ECO:0007669"/>
    <property type="project" value="InterPro"/>
</dbReference>
<evidence type="ECO:0000256" key="9">
    <source>
        <dbReference type="ARBA" id="ARBA00023157"/>
    </source>
</evidence>
<evidence type="ECO:0000256" key="5">
    <source>
        <dbReference type="ARBA" id="ARBA00022530"/>
    </source>
</evidence>
<evidence type="ECO:0000259" key="14">
    <source>
        <dbReference type="PROSITE" id="PS01178"/>
    </source>
</evidence>
<dbReference type="GO" id="GO:0016504">
    <property type="term" value="F:peptidase activator activity"/>
    <property type="evidence" value="ECO:0007669"/>
    <property type="project" value="InterPro"/>
</dbReference>
<dbReference type="FunFam" id="2.10.25.10:FF:000078">
    <property type="entry name" value="Fibulin-1"/>
    <property type="match status" value="1"/>
</dbReference>
<evidence type="ECO:0000313" key="16">
    <source>
        <dbReference type="Ensembl" id="ENSELUP00000076742.2"/>
    </source>
</evidence>
<keyword evidence="5 12" id="KW-0272">Extracellular matrix</keyword>
<dbReference type="Proteomes" id="UP000265140">
    <property type="component" value="Chromosome 23"/>
</dbReference>
<keyword evidence="17" id="KW-1185">Reference proteome</keyword>
<dbReference type="InterPro" id="IPR017048">
    <property type="entry name" value="Fibulin-1"/>
</dbReference>
<dbReference type="PROSITE" id="PS50026">
    <property type="entry name" value="EGF_3"/>
    <property type="match status" value="4"/>
</dbReference>
<dbReference type="InterPro" id="IPR050751">
    <property type="entry name" value="ECM_structural_protein"/>
</dbReference>
<dbReference type="InParanoid" id="A0A6Q2ZG69"/>
<dbReference type="Pfam" id="PF01821">
    <property type="entry name" value="ANATO"/>
    <property type="match status" value="1"/>
</dbReference>
<feature type="domain" description="EGF-like" evidence="15">
    <location>
        <begin position="425"/>
        <end position="466"/>
    </location>
</feature>
<dbReference type="SUPFAM" id="SSF57184">
    <property type="entry name" value="Growth factor receptor domain"/>
    <property type="match status" value="3"/>
</dbReference>
<dbReference type="Pfam" id="PF07645">
    <property type="entry name" value="EGF_CA"/>
    <property type="match status" value="6"/>
</dbReference>
<evidence type="ECO:0000256" key="11">
    <source>
        <dbReference type="ARBA" id="ARBA00057836"/>
    </source>
</evidence>
<dbReference type="AlphaFoldDB" id="A0A6Q2ZG69"/>
<evidence type="ECO:0000256" key="3">
    <source>
        <dbReference type="ARBA" id="ARBA00021554"/>
    </source>
</evidence>
<dbReference type="PANTHER" id="PTHR24034">
    <property type="entry name" value="EGF-LIKE DOMAIN-CONTAINING PROTEIN"/>
    <property type="match status" value="1"/>
</dbReference>
<dbReference type="GO" id="GO:0005509">
    <property type="term" value="F:calcium ion binding"/>
    <property type="evidence" value="ECO:0007669"/>
    <property type="project" value="InterPro"/>
</dbReference>
<dbReference type="Ensembl" id="ENSELUT00000058361.2">
    <property type="protein sequence ID" value="ENSELUP00000076742.2"/>
    <property type="gene ID" value="ENSELUG00000008077.3"/>
</dbReference>
<keyword evidence="4 12" id="KW-0964">Secreted</keyword>
<dbReference type="FunFam" id="2.10.25.10:FF:000341">
    <property type="entry name" value="Fibulin 2"/>
    <property type="match status" value="1"/>
</dbReference>
<dbReference type="InterPro" id="IPR018097">
    <property type="entry name" value="EGF_Ca-bd_CS"/>
</dbReference>
<evidence type="ECO:0000256" key="4">
    <source>
        <dbReference type="ARBA" id="ARBA00022525"/>
    </source>
</evidence>
<keyword evidence="6 13" id="KW-0245">EGF-like domain</keyword>
<evidence type="ECO:0000313" key="17">
    <source>
        <dbReference type="Proteomes" id="UP000265140"/>
    </source>
</evidence>
<sequence>MHYLYQTIKKVNGISPFNLHFFLFWVRLQFNINSCAMDIAPRIQTFFSPYAVDHPASPKVEDCCYDGRHRALGGEDCTVLPLIASSHICRIAQEQCCSAAAGNTLCTTGINLAKEQGACVVPFTQEDPFETKTTKMCCDCCLLGLMSASRGYGCELALDMGKRCRETAQACCGGVQPGHNNTVAGTLGNLMLPKWAPVPMTLCSKWYDRMTLGSTKCSHLCVGKDTCACFDGYHLQPDQHTCEDINECLNGSHNCGAGQSCINTEGSYRCQRDTNCGTGYELTDANICLDIDECALGTHNCGGDFECRNREGSFRCLPRVPCGEGYIQDAVGTCIDINECLTQSSPCQPGQTCINTVGSYNCRRYSVICGHGYHLSGDGSHCVDVNECLLEEACQGHDCVNLLGSFRCECRPGFTFHSVIRLCEDINECRHYSGRLCAHKCDNTPGSYQCSCTTGFKLASDGRNCEDVNECENNPCSQECANVYGSYQCYCRRGYHLSDVDGINCEDIDECALPTGGHVCSYRCSNTPGSFHCTCPLMGYTLAPNGRTCQDMDECATGSHSCKAAEVCVNIQGGFRCLSFECPPNYRRAAEGHRSVSSVNVRCIKSCKPSDIGCVLDPSHSISHTVVSLPTFRDFTGPEEVVFLKTMAPSNPSPFSQSADVFFDILATDNKFSFDVVKRSQNDMIMGVVRQVKPITGPQNVMLELAMNYVKGGIVSHRNIVVVHIFISEFWF</sequence>
<dbReference type="InterPro" id="IPR026823">
    <property type="entry name" value="cEGF"/>
</dbReference>
<keyword evidence="10" id="KW-0325">Glycoprotein</keyword>
<reference evidence="16" key="3">
    <citation type="submission" date="2025-08" db="UniProtKB">
        <authorList>
            <consortium name="Ensembl"/>
        </authorList>
    </citation>
    <scope>IDENTIFICATION</scope>
</reference>
<evidence type="ECO:0000256" key="8">
    <source>
        <dbReference type="ARBA" id="ARBA00022837"/>
    </source>
</evidence>
<accession>A0A6Q2ZG69</accession>
<dbReference type="PROSITE" id="PS00010">
    <property type="entry name" value="ASX_HYDROXYL"/>
    <property type="match status" value="4"/>
</dbReference>
<dbReference type="FunFam" id="2.10.25.10:FF:000150">
    <property type="entry name" value="Fibulin-1"/>
    <property type="match status" value="1"/>
</dbReference>
<feature type="domain" description="EGF-like" evidence="15">
    <location>
        <begin position="384"/>
        <end position="424"/>
    </location>
</feature>
<keyword evidence="8" id="KW-0106">Calcium</keyword>
<keyword evidence="7" id="KW-0677">Repeat</keyword>
<dbReference type="GO" id="GO:0030198">
    <property type="term" value="P:extracellular matrix organization"/>
    <property type="evidence" value="ECO:0007669"/>
    <property type="project" value="InterPro"/>
</dbReference>
<dbReference type="OMA" id="SKICCDC"/>
<comment type="subcellular location">
    <subcellularLocation>
        <location evidence="1 12">Secreted</location>
        <location evidence="1 12">Extracellular space</location>
        <location evidence="1 12">Extracellular matrix</location>
    </subcellularLocation>
</comment>
<dbReference type="Gene3D" id="2.10.25.10">
    <property type="entry name" value="Laminin"/>
    <property type="match status" value="9"/>
</dbReference>